<evidence type="ECO:0000313" key="2">
    <source>
        <dbReference type="Proteomes" id="UP000499080"/>
    </source>
</evidence>
<reference evidence="1 2" key="1">
    <citation type="journal article" date="2019" name="Sci. Rep.">
        <title>Orb-weaving spider Araneus ventricosus genome elucidates the spidroin gene catalogue.</title>
        <authorList>
            <person name="Kono N."/>
            <person name="Nakamura H."/>
            <person name="Ohtoshi R."/>
            <person name="Moran D.A.P."/>
            <person name="Shinohara A."/>
            <person name="Yoshida Y."/>
            <person name="Fujiwara M."/>
            <person name="Mori M."/>
            <person name="Tomita M."/>
            <person name="Arakawa K."/>
        </authorList>
    </citation>
    <scope>NUCLEOTIDE SEQUENCE [LARGE SCALE GENOMIC DNA]</scope>
</reference>
<dbReference type="AlphaFoldDB" id="A0A4Y2H037"/>
<keyword evidence="2" id="KW-1185">Reference proteome</keyword>
<accession>A0A4Y2H037</accession>
<dbReference type="Proteomes" id="UP000499080">
    <property type="component" value="Unassembled WGS sequence"/>
</dbReference>
<gene>
    <name evidence="1" type="ORF">AVEN_36518_1</name>
</gene>
<protein>
    <submittedName>
        <fullName evidence="1">Uncharacterized protein</fullName>
    </submittedName>
</protein>
<organism evidence="1 2">
    <name type="scientific">Araneus ventricosus</name>
    <name type="common">Orbweaver spider</name>
    <name type="synonym">Epeira ventricosa</name>
    <dbReference type="NCBI Taxonomy" id="182803"/>
    <lineage>
        <taxon>Eukaryota</taxon>
        <taxon>Metazoa</taxon>
        <taxon>Ecdysozoa</taxon>
        <taxon>Arthropoda</taxon>
        <taxon>Chelicerata</taxon>
        <taxon>Arachnida</taxon>
        <taxon>Araneae</taxon>
        <taxon>Araneomorphae</taxon>
        <taxon>Entelegynae</taxon>
        <taxon>Araneoidea</taxon>
        <taxon>Araneidae</taxon>
        <taxon>Araneus</taxon>
    </lineage>
</organism>
<sequence length="111" mass="12679">MVSKTVRRLEWVKRRLSLSILLIRESKKDSSAFYHFSMLSESLLSQKTHLQNPPAFSICFSPSISFSEHAPKIPRDKKGFFQVIPASIIVPEAPPSRFQLLTTRKYGGKND</sequence>
<dbReference type="EMBL" id="BGPR01001690">
    <property type="protein sequence ID" value="GBM59612.1"/>
    <property type="molecule type" value="Genomic_DNA"/>
</dbReference>
<evidence type="ECO:0000313" key="1">
    <source>
        <dbReference type="EMBL" id="GBM59612.1"/>
    </source>
</evidence>
<comment type="caution">
    <text evidence="1">The sequence shown here is derived from an EMBL/GenBank/DDBJ whole genome shotgun (WGS) entry which is preliminary data.</text>
</comment>
<name>A0A4Y2H037_ARAVE</name>
<proteinExistence type="predicted"/>